<evidence type="ECO:0000256" key="5">
    <source>
        <dbReference type="ARBA" id="ARBA00023014"/>
    </source>
</evidence>
<dbReference type="GO" id="GO:0046872">
    <property type="term" value="F:metal ion binding"/>
    <property type="evidence" value="ECO:0007669"/>
    <property type="project" value="UniProtKB-KW"/>
</dbReference>
<accession>A0A177EA45</accession>
<evidence type="ECO:0000313" key="9">
    <source>
        <dbReference type="Proteomes" id="UP000076964"/>
    </source>
</evidence>
<evidence type="ECO:0000256" key="2">
    <source>
        <dbReference type="ARBA" id="ARBA00022485"/>
    </source>
</evidence>
<dbReference type="InterPro" id="IPR004646">
    <property type="entry name" value="Fe-S_hydro-lyase_TtdA-typ_cat"/>
</dbReference>
<name>A0A177EA45_9BACT</name>
<comment type="similarity">
    <text evidence="1">Belongs to the class-I fumarase family.</text>
</comment>
<dbReference type="NCBIfam" id="TIGR00722">
    <property type="entry name" value="ttdA_fumA_fumB"/>
    <property type="match status" value="1"/>
</dbReference>
<feature type="domain" description="Fe-S hydro-lyase tartrate dehydratase alpha-type catalytic" evidence="7">
    <location>
        <begin position="12"/>
        <end position="274"/>
    </location>
</feature>
<dbReference type="InterPro" id="IPR051208">
    <property type="entry name" value="Class-I_Fumarase/Tartrate_DH"/>
</dbReference>
<keyword evidence="2" id="KW-0004">4Fe-4S</keyword>
<dbReference type="Proteomes" id="UP000076964">
    <property type="component" value="Unassembled WGS sequence"/>
</dbReference>
<keyword evidence="5" id="KW-0411">Iron-sulfur</keyword>
<dbReference type="NCBIfam" id="NF004885">
    <property type="entry name" value="PRK06246.1"/>
    <property type="match status" value="1"/>
</dbReference>
<dbReference type="STRING" id="1795632.TH606_02095"/>
<keyword evidence="3" id="KW-0479">Metal-binding</keyword>
<evidence type="ECO:0000256" key="6">
    <source>
        <dbReference type="ARBA" id="ARBA00023239"/>
    </source>
</evidence>
<evidence type="ECO:0000256" key="1">
    <source>
        <dbReference type="ARBA" id="ARBA00008876"/>
    </source>
</evidence>
<dbReference type="RefSeq" id="WP_068541041.1">
    <property type="nucleotide sequence ID" value="NZ_LSFI01000006.1"/>
</dbReference>
<comment type="caution">
    <text evidence="8">The sequence shown here is derived from an EMBL/GenBank/DDBJ whole genome shotgun (WGS) entry which is preliminary data.</text>
</comment>
<proteinExistence type="inferred from homology"/>
<organism evidence="8 9">
    <name type="scientific">Thermodesulfatator autotrophicus</name>
    <dbReference type="NCBI Taxonomy" id="1795632"/>
    <lineage>
        <taxon>Bacteria</taxon>
        <taxon>Pseudomonadati</taxon>
        <taxon>Thermodesulfobacteriota</taxon>
        <taxon>Thermodesulfobacteria</taxon>
        <taxon>Thermodesulfobacteriales</taxon>
        <taxon>Thermodesulfatatoraceae</taxon>
        <taxon>Thermodesulfatator</taxon>
    </lineage>
</organism>
<dbReference type="PANTHER" id="PTHR30389:SF17">
    <property type="entry name" value="L(+)-TARTRATE DEHYDRATASE SUBUNIT ALPHA-RELATED"/>
    <property type="match status" value="1"/>
</dbReference>
<dbReference type="Pfam" id="PF05681">
    <property type="entry name" value="Fumerase"/>
    <property type="match status" value="1"/>
</dbReference>
<dbReference type="PANTHER" id="PTHR30389">
    <property type="entry name" value="FUMARATE HYDRATASE-RELATED"/>
    <property type="match status" value="1"/>
</dbReference>
<gene>
    <name evidence="8" type="ORF">TH606_02095</name>
</gene>
<protein>
    <submittedName>
        <fullName evidence="8">Fumarate hydratase</fullName>
    </submittedName>
</protein>
<dbReference type="OrthoDB" id="9798978at2"/>
<evidence type="ECO:0000313" key="8">
    <source>
        <dbReference type="EMBL" id="OAG28391.1"/>
    </source>
</evidence>
<sequence length="277" mass="29844">MKQVRTEEIVAKVAQAVEEACKILPNRVWEVFQKAQKEEPSPLGKKVFDILLENARLAQEENLPICQDTGIAVIFVELGEEVKVKGLYEAINQGVAKGYEKGLLRKSVADPITRQNTGTNTPAVIHLEIVPGDKLKITVFPKGCGSENMSALKMLPPSAGLLGVKEFVKEVVKNAGPNPCPPITVGVGLGGTFEKAAYLAKKALTRPLGEPHPEKKIAELEKELLAEINTLGIGPLGFGGKITALAVHVETFPTHIASLPVAVNIQCHAARIKKLEF</sequence>
<dbReference type="EMBL" id="LSFI01000006">
    <property type="protein sequence ID" value="OAG28391.1"/>
    <property type="molecule type" value="Genomic_DNA"/>
</dbReference>
<evidence type="ECO:0000256" key="4">
    <source>
        <dbReference type="ARBA" id="ARBA00023004"/>
    </source>
</evidence>
<evidence type="ECO:0000259" key="7">
    <source>
        <dbReference type="Pfam" id="PF05681"/>
    </source>
</evidence>
<evidence type="ECO:0000256" key="3">
    <source>
        <dbReference type="ARBA" id="ARBA00022723"/>
    </source>
</evidence>
<keyword evidence="9" id="KW-1185">Reference proteome</keyword>
<dbReference type="GO" id="GO:0051539">
    <property type="term" value="F:4 iron, 4 sulfur cluster binding"/>
    <property type="evidence" value="ECO:0007669"/>
    <property type="project" value="UniProtKB-KW"/>
</dbReference>
<dbReference type="GO" id="GO:0016829">
    <property type="term" value="F:lyase activity"/>
    <property type="evidence" value="ECO:0007669"/>
    <property type="project" value="UniProtKB-KW"/>
</dbReference>
<reference evidence="8 9" key="1">
    <citation type="submission" date="2016-02" db="EMBL/GenBank/DDBJ databases">
        <title>Draft genome sequence of Thermodesulfatator sp. S606.</title>
        <authorList>
            <person name="Lai Q."/>
            <person name="Cao J."/>
            <person name="Dupont S."/>
            <person name="Shao Z."/>
            <person name="Jebbar M."/>
            <person name="Alain K."/>
        </authorList>
    </citation>
    <scope>NUCLEOTIDE SEQUENCE [LARGE SCALE GENOMIC DNA]</scope>
    <source>
        <strain evidence="8 9">S606</strain>
    </source>
</reference>
<dbReference type="AlphaFoldDB" id="A0A177EA45"/>
<keyword evidence="4" id="KW-0408">Iron</keyword>
<keyword evidence="6" id="KW-0456">Lyase</keyword>